<evidence type="ECO:0000259" key="5">
    <source>
        <dbReference type="PROSITE" id="PS50163"/>
    </source>
</evidence>
<evidence type="ECO:0000256" key="1">
    <source>
        <dbReference type="ARBA" id="ARBA00009391"/>
    </source>
</evidence>
<sequence length="375" mass="42301">MKISRETTSKEVLSDKKHNEIINAANQVKAASIPIEETPVEFIHSGSILLNLAASGKGRNGGWARGRIINFVGDGSSGKTLLALEMAAYVFHKMLGNKSHNFPPVKKVRIIFDNVEQVLDFPVDKMYGKDFSDGVEWINSSTVQSWGRNVTREVMANKPGELLLYITDSLDALASQEGQERFEKAAKSDKEEDGTYGTEKAAYLSKSFFSNMCCKMAGKDVTLIIISQIRMKIGVSFGEKYGRTGGKSLDFYTHAVPWLAEVEKLKKTFRGEDRVYGIRVLVKLKRNKVAKPFREAEIIILFDYGVDDVGSSIAYLYGPKVKTIDWDGIEYGRNELINYIEENDLQDELAEKVEKWWNEIEDHLKPNRISKYGNE</sequence>
<evidence type="ECO:0000256" key="2">
    <source>
        <dbReference type="ARBA" id="ARBA00022741"/>
    </source>
</evidence>
<name>A0A6M3M9X7_9ZZZZ</name>
<dbReference type="GO" id="GO:0006281">
    <property type="term" value="P:DNA repair"/>
    <property type="evidence" value="ECO:0007669"/>
    <property type="project" value="InterPro"/>
</dbReference>
<dbReference type="InterPro" id="IPR020587">
    <property type="entry name" value="RecA_monomer-monomer_interface"/>
</dbReference>
<comment type="similarity">
    <text evidence="1">Belongs to the RecA family.</text>
</comment>
<evidence type="ECO:0000313" key="6">
    <source>
        <dbReference type="EMBL" id="QJB02423.1"/>
    </source>
</evidence>
<protein>
    <submittedName>
        <fullName evidence="6">Putative RecA</fullName>
    </submittedName>
</protein>
<keyword evidence="3" id="KW-0067">ATP-binding</keyword>
<reference evidence="6" key="1">
    <citation type="submission" date="2020-03" db="EMBL/GenBank/DDBJ databases">
        <title>The deep terrestrial virosphere.</title>
        <authorList>
            <person name="Holmfeldt K."/>
            <person name="Nilsson E."/>
            <person name="Simone D."/>
            <person name="Lopez-Fernandez M."/>
            <person name="Wu X."/>
            <person name="de Brujin I."/>
            <person name="Lundin D."/>
            <person name="Andersson A."/>
            <person name="Bertilsson S."/>
            <person name="Dopson M."/>
        </authorList>
    </citation>
    <scope>NUCLEOTIDE SEQUENCE</scope>
    <source>
        <strain evidence="6">MM171B01293</strain>
    </source>
</reference>
<dbReference type="InterPro" id="IPR049428">
    <property type="entry name" value="RecA-like_N"/>
</dbReference>
<dbReference type="PANTHER" id="PTHR45900">
    <property type="entry name" value="RECA"/>
    <property type="match status" value="1"/>
</dbReference>
<dbReference type="InterPro" id="IPR013765">
    <property type="entry name" value="DNA_recomb/repair_RecA"/>
</dbReference>
<dbReference type="GO" id="GO:0005524">
    <property type="term" value="F:ATP binding"/>
    <property type="evidence" value="ECO:0007669"/>
    <property type="project" value="UniProtKB-KW"/>
</dbReference>
<dbReference type="AlphaFoldDB" id="A0A6M3M9X7"/>
<dbReference type="GO" id="GO:0003697">
    <property type="term" value="F:single-stranded DNA binding"/>
    <property type="evidence" value="ECO:0007669"/>
    <property type="project" value="InterPro"/>
</dbReference>
<evidence type="ECO:0000256" key="3">
    <source>
        <dbReference type="ARBA" id="ARBA00022840"/>
    </source>
</evidence>
<proteinExistence type="inferred from homology"/>
<organism evidence="6">
    <name type="scientific">viral metagenome</name>
    <dbReference type="NCBI Taxonomy" id="1070528"/>
    <lineage>
        <taxon>unclassified sequences</taxon>
        <taxon>metagenomes</taxon>
        <taxon>organismal metagenomes</taxon>
    </lineage>
</organism>
<keyword evidence="2" id="KW-0547">Nucleotide-binding</keyword>
<dbReference type="Pfam" id="PF00154">
    <property type="entry name" value="RecA_N"/>
    <property type="match status" value="1"/>
</dbReference>
<keyword evidence="4" id="KW-0233">DNA recombination</keyword>
<dbReference type="PROSITE" id="PS50163">
    <property type="entry name" value="RECA_3"/>
    <property type="match status" value="1"/>
</dbReference>
<dbReference type="PRINTS" id="PR00142">
    <property type="entry name" value="RECA"/>
</dbReference>
<dbReference type="InterPro" id="IPR027417">
    <property type="entry name" value="P-loop_NTPase"/>
</dbReference>
<gene>
    <name evidence="6" type="ORF">MM171B01293_0009</name>
</gene>
<dbReference type="Gene3D" id="3.40.50.300">
    <property type="entry name" value="P-loop containing nucleotide triphosphate hydrolases"/>
    <property type="match status" value="1"/>
</dbReference>
<dbReference type="SUPFAM" id="SSF52540">
    <property type="entry name" value="P-loop containing nucleoside triphosphate hydrolases"/>
    <property type="match status" value="1"/>
</dbReference>
<dbReference type="GO" id="GO:0006310">
    <property type="term" value="P:DNA recombination"/>
    <property type="evidence" value="ECO:0007669"/>
    <property type="project" value="UniProtKB-KW"/>
</dbReference>
<feature type="domain" description="RecA family profile 2" evidence="5">
    <location>
        <begin position="234"/>
        <end position="311"/>
    </location>
</feature>
<dbReference type="GO" id="GO:0008094">
    <property type="term" value="F:ATP-dependent activity, acting on DNA"/>
    <property type="evidence" value="ECO:0007669"/>
    <property type="project" value="InterPro"/>
</dbReference>
<dbReference type="EMBL" id="MT143782">
    <property type="protein sequence ID" value="QJB02423.1"/>
    <property type="molecule type" value="Genomic_DNA"/>
</dbReference>
<accession>A0A6M3M9X7</accession>
<evidence type="ECO:0000256" key="4">
    <source>
        <dbReference type="ARBA" id="ARBA00023172"/>
    </source>
</evidence>
<dbReference type="PANTHER" id="PTHR45900:SF1">
    <property type="entry name" value="MITOCHONDRIAL DNA REPAIR PROTEIN RECA HOMOLOG-RELATED"/>
    <property type="match status" value="1"/>
</dbReference>